<sequence>MMNILRSVDKLLQIRLRSSFSGSDLPLKNISSPTDSILKIRNFVNAANPPLGRDKSEKPRSQKKLQNNIQMNSIDQQFPRLHDLQHRFHSIESLLALAIPLILVVLMFNWRAKQSMKKQKNQRNKLLKKLNGKKGGEADEDEDDEVIKETIKLMEQKAKKLN</sequence>
<keyword evidence="4" id="KW-1185">Reference proteome</keyword>
<evidence type="ECO:0000256" key="2">
    <source>
        <dbReference type="SAM" id="Phobius"/>
    </source>
</evidence>
<name>A0AAE9EBA1_CAEBR</name>
<dbReference type="AlphaFoldDB" id="A0AAE9EBA1"/>
<evidence type="ECO:0000256" key="1">
    <source>
        <dbReference type="SAM" id="MobiDB-lite"/>
    </source>
</evidence>
<proteinExistence type="predicted"/>
<feature type="transmembrane region" description="Helical" evidence="2">
    <location>
        <begin position="88"/>
        <end position="110"/>
    </location>
</feature>
<keyword evidence="2" id="KW-0812">Transmembrane</keyword>
<keyword evidence="2" id="KW-1133">Transmembrane helix</keyword>
<gene>
    <name evidence="3" type="ORF">L5515_013415</name>
</gene>
<feature type="compositionally biased region" description="Basic residues" evidence="1">
    <location>
        <begin position="117"/>
        <end position="132"/>
    </location>
</feature>
<dbReference type="EMBL" id="CP092621">
    <property type="protein sequence ID" value="UMM16386.1"/>
    <property type="molecule type" value="Genomic_DNA"/>
</dbReference>
<feature type="region of interest" description="Disordered" evidence="1">
    <location>
        <begin position="117"/>
        <end position="144"/>
    </location>
</feature>
<evidence type="ECO:0000313" key="3">
    <source>
        <dbReference type="EMBL" id="UMM16386.1"/>
    </source>
</evidence>
<evidence type="ECO:0000313" key="4">
    <source>
        <dbReference type="Proteomes" id="UP000829354"/>
    </source>
</evidence>
<accession>A0AAE9EBA1</accession>
<reference evidence="3 4" key="1">
    <citation type="submission" date="2022-04" db="EMBL/GenBank/DDBJ databases">
        <title>Chromosome-level reference genomes for two strains of Caenorhabditis briggsae: an improved platform for comparative genomics.</title>
        <authorList>
            <person name="Stevens L."/>
            <person name="Andersen E."/>
        </authorList>
    </citation>
    <scope>NUCLEOTIDE SEQUENCE [LARGE SCALE GENOMIC DNA]</scope>
    <source>
        <strain evidence="3">VX34</strain>
        <tissue evidence="3">Whole-organism</tissue>
    </source>
</reference>
<protein>
    <submittedName>
        <fullName evidence="3">Uncharacterized protein</fullName>
    </submittedName>
</protein>
<organism evidence="3 4">
    <name type="scientific">Caenorhabditis briggsae</name>
    <dbReference type="NCBI Taxonomy" id="6238"/>
    <lineage>
        <taxon>Eukaryota</taxon>
        <taxon>Metazoa</taxon>
        <taxon>Ecdysozoa</taxon>
        <taxon>Nematoda</taxon>
        <taxon>Chromadorea</taxon>
        <taxon>Rhabditida</taxon>
        <taxon>Rhabditina</taxon>
        <taxon>Rhabditomorpha</taxon>
        <taxon>Rhabditoidea</taxon>
        <taxon>Rhabditidae</taxon>
        <taxon>Peloderinae</taxon>
        <taxon>Caenorhabditis</taxon>
    </lineage>
</organism>
<keyword evidence="2" id="KW-0472">Membrane</keyword>
<dbReference type="Proteomes" id="UP000829354">
    <property type="component" value="Chromosome II"/>
</dbReference>